<organism evidence="1 2">
    <name type="scientific">Nematostella vectensis</name>
    <name type="common">Starlet sea anemone</name>
    <dbReference type="NCBI Taxonomy" id="45351"/>
    <lineage>
        <taxon>Eukaryota</taxon>
        <taxon>Metazoa</taxon>
        <taxon>Cnidaria</taxon>
        <taxon>Anthozoa</taxon>
        <taxon>Hexacorallia</taxon>
        <taxon>Actiniaria</taxon>
        <taxon>Edwardsiidae</taxon>
        <taxon>Nematostella</taxon>
    </lineage>
</organism>
<gene>
    <name evidence="1" type="ORF">NEMVEDRAFT_v1g198447</name>
</gene>
<protein>
    <submittedName>
        <fullName evidence="1">Uncharacterized protein</fullName>
    </submittedName>
</protein>
<keyword evidence="2" id="KW-1185">Reference proteome</keyword>
<dbReference type="AlphaFoldDB" id="A7RKJ3"/>
<dbReference type="PANTHER" id="PTHR14273">
    <property type="entry name" value="LYR MOTIF-CONTAINING PROTEIN 1"/>
    <property type="match status" value="1"/>
</dbReference>
<dbReference type="InParanoid" id="A7RKJ3"/>
<accession>A7RKJ3</accession>
<dbReference type="PANTHER" id="PTHR14273:SF0">
    <property type="entry name" value="LYR MOTIF-CONTAINING PROTEIN 1"/>
    <property type="match status" value="1"/>
</dbReference>
<dbReference type="InterPro" id="IPR040330">
    <property type="entry name" value="LYRM1"/>
</dbReference>
<evidence type="ECO:0000313" key="2">
    <source>
        <dbReference type="Proteomes" id="UP000001593"/>
    </source>
</evidence>
<dbReference type="EMBL" id="DS469516">
    <property type="protein sequence ID" value="EDO47996.1"/>
    <property type="molecule type" value="Genomic_DNA"/>
</dbReference>
<dbReference type="STRING" id="45351.A7RKJ3"/>
<sequence length="105" mass="12210">MSLLCILWYCYNNIEIRCVKKQSFVACKSRCLLLMISDVSEIDQCIKEAESRIEMALHYGTAYPRMINVPPAAIAKSGTHQRKVQDRIRQQAKPTYLHSYEEIEK</sequence>
<dbReference type="PhylomeDB" id="A7RKJ3"/>
<reference evidence="1 2" key="1">
    <citation type="journal article" date="2007" name="Science">
        <title>Sea anemone genome reveals ancestral eumetazoan gene repertoire and genomic organization.</title>
        <authorList>
            <person name="Putnam N.H."/>
            <person name="Srivastava M."/>
            <person name="Hellsten U."/>
            <person name="Dirks B."/>
            <person name="Chapman J."/>
            <person name="Salamov A."/>
            <person name="Terry A."/>
            <person name="Shapiro H."/>
            <person name="Lindquist E."/>
            <person name="Kapitonov V.V."/>
            <person name="Jurka J."/>
            <person name="Genikhovich G."/>
            <person name="Grigoriev I.V."/>
            <person name="Lucas S.M."/>
            <person name="Steele R.E."/>
            <person name="Finnerty J.R."/>
            <person name="Technau U."/>
            <person name="Martindale M.Q."/>
            <person name="Rokhsar D.S."/>
        </authorList>
    </citation>
    <scope>NUCLEOTIDE SEQUENCE [LARGE SCALE GENOMIC DNA]</scope>
    <source>
        <strain evidence="2">CH2 X CH6</strain>
    </source>
</reference>
<name>A7RKJ3_NEMVE</name>
<dbReference type="Proteomes" id="UP000001593">
    <property type="component" value="Unassembled WGS sequence"/>
</dbReference>
<proteinExistence type="predicted"/>
<dbReference type="HOGENOM" id="CLU_2239773_0_0_1"/>
<evidence type="ECO:0000313" key="1">
    <source>
        <dbReference type="EMBL" id="EDO47996.1"/>
    </source>
</evidence>